<sequence length="107" mass="12632">MAAQEREACNRRAWHSSEWPLLRHLRWTMLYLRGTNKHHCRICTYCPNSRDCRWAVGMPSRGDENARMPVCADCTEYLCTLYVCSWGVCSVYLPQRRLDMISMQQAK</sequence>
<protein>
    <submittedName>
        <fullName evidence="1">Uncharacterized protein</fullName>
    </submittedName>
</protein>
<proteinExistence type="predicted"/>
<evidence type="ECO:0000313" key="1">
    <source>
        <dbReference type="EMBL" id="PTB81821.1"/>
    </source>
</evidence>
<dbReference type="EMBL" id="KZ679126">
    <property type="protein sequence ID" value="PTB81821.1"/>
    <property type="molecule type" value="Genomic_DNA"/>
</dbReference>
<dbReference type="Proteomes" id="UP000240760">
    <property type="component" value="Unassembled WGS sequence"/>
</dbReference>
<name>A0A2T4CJR6_TRILO</name>
<gene>
    <name evidence="1" type="ORF">M440DRAFT_1024575</name>
</gene>
<accession>A0A2T4CJR6</accession>
<organism evidence="1 2">
    <name type="scientific">Trichoderma longibrachiatum ATCC 18648</name>
    <dbReference type="NCBI Taxonomy" id="983965"/>
    <lineage>
        <taxon>Eukaryota</taxon>
        <taxon>Fungi</taxon>
        <taxon>Dikarya</taxon>
        <taxon>Ascomycota</taxon>
        <taxon>Pezizomycotina</taxon>
        <taxon>Sordariomycetes</taxon>
        <taxon>Hypocreomycetidae</taxon>
        <taxon>Hypocreales</taxon>
        <taxon>Hypocreaceae</taxon>
        <taxon>Trichoderma</taxon>
    </lineage>
</organism>
<evidence type="ECO:0000313" key="2">
    <source>
        <dbReference type="Proteomes" id="UP000240760"/>
    </source>
</evidence>
<reference evidence="1 2" key="1">
    <citation type="submission" date="2016-07" db="EMBL/GenBank/DDBJ databases">
        <title>Multiple horizontal gene transfer events from other fungi enriched the ability of initially mycotrophic Trichoderma (Ascomycota) to feed on dead plant biomass.</title>
        <authorList>
            <consortium name="DOE Joint Genome Institute"/>
            <person name="Aerts A."/>
            <person name="Atanasova L."/>
            <person name="Chenthamara K."/>
            <person name="Zhang J."/>
            <person name="Grujic M."/>
            <person name="Henrissat B."/>
            <person name="Kuo A."/>
            <person name="Salamov A."/>
            <person name="Lipzen A."/>
            <person name="Labutti K."/>
            <person name="Barry K."/>
            <person name="Miao Y."/>
            <person name="Rahimi M.J."/>
            <person name="Shen Q."/>
            <person name="Grigoriev I.V."/>
            <person name="Kubicek C.P."/>
            <person name="Druzhinina I.S."/>
        </authorList>
    </citation>
    <scope>NUCLEOTIDE SEQUENCE [LARGE SCALE GENOMIC DNA]</scope>
    <source>
        <strain evidence="1 2">ATCC 18648</strain>
    </source>
</reference>
<dbReference type="AlphaFoldDB" id="A0A2T4CJR6"/>
<keyword evidence="2" id="KW-1185">Reference proteome</keyword>